<evidence type="ECO:0000313" key="3">
    <source>
        <dbReference type="EMBL" id="MDT0605828.1"/>
    </source>
</evidence>
<dbReference type="PANTHER" id="PTHR22935">
    <property type="entry name" value="PENICILLIN-BINDING PROTEIN"/>
    <property type="match status" value="1"/>
</dbReference>
<comment type="caution">
    <text evidence="3">The sequence shown here is derived from an EMBL/GenBank/DDBJ whole genome shotgun (WGS) entry which is preliminary data.</text>
</comment>
<evidence type="ECO:0000256" key="1">
    <source>
        <dbReference type="ARBA" id="ARBA00038473"/>
    </source>
</evidence>
<dbReference type="InterPro" id="IPR012338">
    <property type="entry name" value="Beta-lactam/transpept-like"/>
</dbReference>
<dbReference type="Gene3D" id="3.40.710.10">
    <property type="entry name" value="DD-peptidase/beta-lactamase superfamily"/>
    <property type="match status" value="1"/>
</dbReference>
<dbReference type="PANTHER" id="PTHR22935:SF95">
    <property type="entry name" value="BETA-LACTAMASE-LIKE 1-RELATED"/>
    <property type="match status" value="1"/>
</dbReference>
<comment type="similarity">
    <text evidence="1">Belongs to the beta-lactamase family.</text>
</comment>
<dbReference type="SUPFAM" id="SSF56601">
    <property type="entry name" value="beta-lactamase/transpeptidase-like"/>
    <property type="match status" value="1"/>
</dbReference>
<feature type="domain" description="Beta-lactamase-related" evidence="2">
    <location>
        <begin position="44"/>
        <end position="361"/>
    </location>
</feature>
<keyword evidence="3" id="KW-0378">Hydrolase</keyword>
<accession>A0ABU3A6M9</accession>
<proteinExistence type="inferred from homology"/>
<keyword evidence="4" id="KW-1185">Reference proteome</keyword>
<gene>
    <name evidence="3" type="ORF">RM706_02240</name>
</gene>
<dbReference type="EMBL" id="JAVRHR010000001">
    <property type="protein sequence ID" value="MDT0605828.1"/>
    <property type="molecule type" value="Genomic_DNA"/>
</dbReference>
<dbReference type="GO" id="GO:0016787">
    <property type="term" value="F:hydrolase activity"/>
    <property type="evidence" value="ECO:0007669"/>
    <property type="project" value="UniProtKB-KW"/>
</dbReference>
<evidence type="ECO:0000259" key="2">
    <source>
        <dbReference type="Pfam" id="PF00144"/>
    </source>
</evidence>
<dbReference type="Pfam" id="PF00144">
    <property type="entry name" value="Beta-lactamase"/>
    <property type="match status" value="1"/>
</dbReference>
<dbReference type="EC" id="3.1.1.103" evidence="3"/>
<organism evidence="3 4">
    <name type="scientific">Croceitalea rosinachiae</name>
    <dbReference type="NCBI Taxonomy" id="3075596"/>
    <lineage>
        <taxon>Bacteria</taxon>
        <taxon>Pseudomonadati</taxon>
        <taxon>Bacteroidota</taxon>
        <taxon>Flavobacteriia</taxon>
        <taxon>Flavobacteriales</taxon>
        <taxon>Flavobacteriaceae</taxon>
        <taxon>Croceitalea</taxon>
    </lineage>
</organism>
<dbReference type="RefSeq" id="WP_311349394.1">
    <property type="nucleotide sequence ID" value="NZ_JAVRHR010000001.1"/>
</dbReference>
<protein>
    <submittedName>
        <fullName evidence="3">Serine hydrolase domain-containing protein</fullName>
        <ecNumber evidence="3">3.1.1.103</ecNumber>
    </submittedName>
</protein>
<name>A0ABU3A6M9_9FLAO</name>
<sequence>MKRLFFALLTVIVFNSCETKKNKATAIKEDSKTVQQTINNSSIKRVIDSILTANNIPGLAVGIIDGTTIQTDGFGTLERSSVDRIDKNSIFQIGSDTKKFTAIIARNLVTDGKLNLDEPLVNYLPNSVSSETKVKLKDITTRLLLLQRSGVPYRAKSVQRVDGDAMLIPYSEKDLIADLNSTELAFEPNSEMGYSNYGYAIIGYVCELVSGKTYSELVKFYITDKYGMDNTFIHPDQRQSKLIAFPYRKDDRTLKSEPWKMGKMTPAGGIYSNITDLSKLMISQIEAYRNFSKDSITDNPLILTESDGIDGSHYGFGLSKTIKDNWTRYGHGGDLDGYASCYVFSPEKNVGLIMLTTSGGRWFGDLERILKQELFKP</sequence>
<dbReference type="InterPro" id="IPR051478">
    <property type="entry name" value="Beta-lactamase-like_AB/R"/>
</dbReference>
<evidence type="ECO:0000313" key="4">
    <source>
        <dbReference type="Proteomes" id="UP001255246"/>
    </source>
</evidence>
<dbReference type="InterPro" id="IPR001466">
    <property type="entry name" value="Beta-lactam-related"/>
</dbReference>
<reference evidence="3 4" key="1">
    <citation type="submission" date="2023-09" db="EMBL/GenBank/DDBJ databases">
        <authorList>
            <person name="Rey-Velasco X."/>
        </authorList>
    </citation>
    <scope>NUCLEOTIDE SEQUENCE [LARGE SCALE GENOMIC DNA]</scope>
    <source>
        <strain evidence="3 4">F388</strain>
    </source>
</reference>
<dbReference type="Proteomes" id="UP001255246">
    <property type="component" value="Unassembled WGS sequence"/>
</dbReference>